<dbReference type="Proteomes" id="UP000014803">
    <property type="component" value="Chromosome"/>
</dbReference>
<accession>S4Y240</accession>
<gene>
    <name evidence="1" type="ORF">SCE1572_36635</name>
</gene>
<proteinExistence type="predicted"/>
<dbReference type="PATRIC" id="fig|1254432.3.peg.8299"/>
<evidence type="ECO:0000313" key="1">
    <source>
        <dbReference type="EMBL" id="AGP39537.1"/>
    </source>
</evidence>
<dbReference type="EMBL" id="CP003969">
    <property type="protein sequence ID" value="AGP39537.1"/>
    <property type="molecule type" value="Genomic_DNA"/>
</dbReference>
<sequence>MTPRLDGETPEALDLREVERPVGSRRCGAQGVSTSPTPIASFAIASG</sequence>
<dbReference type="KEGG" id="scu:SCE1572_36635"/>
<name>S4Y240_SORCE</name>
<reference evidence="1 2" key="1">
    <citation type="journal article" date="2013" name="Sci. Rep.">
        <title>Extraordinary expansion of a Sorangium cellulosum genome from an alkaline milieu.</title>
        <authorList>
            <person name="Han K."/>
            <person name="Li Z.F."/>
            <person name="Peng R."/>
            <person name="Zhu L.P."/>
            <person name="Zhou T."/>
            <person name="Wang L.G."/>
            <person name="Li S.G."/>
            <person name="Zhang X.B."/>
            <person name="Hu W."/>
            <person name="Wu Z.H."/>
            <person name="Qin N."/>
            <person name="Li Y.Z."/>
        </authorList>
    </citation>
    <scope>NUCLEOTIDE SEQUENCE [LARGE SCALE GENOMIC DNA]</scope>
    <source>
        <strain evidence="1 2">So0157-2</strain>
    </source>
</reference>
<dbReference type="HOGENOM" id="CLU_3173294_0_0_7"/>
<organism evidence="1 2">
    <name type="scientific">Sorangium cellulosum So0157-2</name>
    <dbReference type="NCBI Taxonomy" id="1254432"/>
    <lineage>
        <taxon>Bacteria</taxon>
        <taxon>Pseudomonadati</taxon>
        <taxon>Myxococcota</taxon>
        <taxon>Polyangia</taxon>
        <taxon>Polyangiales</taxon>
        <taxon>Polyangiaceae</taxon>
        <taxon>Sorangium</taxon>
    </lineage>
</organism>
<dbReference type="STRING" id="1254432.SCE1572_36635"/>
<evidence type="ECO:0000313" key="2">
    <source>
        <dbReference type="Proteomes" id="UP000014803"/>
    </source>
</evidence>
<protein>
    <submittedName>
        <fullName evidence="1">Uncharacterized protein</fullName>
    </submittedName>
</protein>
<dbReference type="AlphaFoldDB" id="S4Y240"/>